<dbReference type="SMART" id="SM00086">
    <property type="entry name" value="PAC"/>
    <property type="match status" value="1"/>
</dbReference>
<accession>H8FU08</accession>
<protein>
    <recommendedName>
        <fullName evidence="15">Sensory/regulatory protein RpfC</fullName>
        <ecNumber evidence="3">2.7.13.3</ecNumber>
    </recommendedName>
</protein>
<evidence type="ECO:0000256" key="17">
    <source>
        <dbReference type="PROSITE-ProRule" id="PRU00169"/>
    </source>
</evidence>
<evidence type="ECO:0000256" key="8">
    <source>
        <dbReference type="ARBA" id="ARBA00022741"/>
    </source>
</evidence>
<reference evidence="24 25" key="1">
    <citation type="journal article" date="2012" name="J. Bacteriol.">
        <title>Draft Genome Sequence of the Purple Photosynthetic Bacterium Phaeospirillum molischianum DSM120, a Particularly Versatile Bacterium.</title>
        <authorList>
            <person name="Duquesne K."/>
            <person name="Prima V."/>
            <person name="Ji B."/>
            <person name="Rouy Z."/>
            <person name="Medigue C."/>
            <person name="Talla E."/>
            <person name="Sturgis J.N."/>
        </authorList>
    </citation>
    <scope>NUCLEOTIDE SEQUENCE [LARGE SCALE GENOMIC DNA]</scope>
    <source>
        <strain evidence="25">DSM120</strain>
    </source>
</reference>
<feature type="domain" description="PAC" evidence="22">
    <location>
        <begin position="401"/>
        <end position="453"/>
    </location>
</feature>
<keyword evidence="6 24" id="KW-0808">Transferase</keyword>
<dbReference type="InterPro" id="IPR033479">
    <property type="entry name" value="dCache_1"/>
</dbReference>
<dbReference type="NCBIfam" id="TIGR00229">
    <property type="entry name" value="sensory_box"/>
    <property type="match status" value="1"/>
</dbReference>
<dbReference type="CDD" id="cd00130">
    <property type="entry name" value="PAS"/>
    <property type="match status" value="1"/>
</dbReference>
<keyword evidence="25" id="KW-1185">Reference proteome</keyword>
<dbReference type="InterPro" id="IPR001610">
    <property type="entry name" value="PAC"/>
</dbReference>
<dbReference type="PANTHER" id="PTHR45339:SF1">
    <property type="entry name" value="HYBRID SIGNAL TRANSDUCTION HISTIDINE KINASE J"/>
    <property type="match status" value="1"/>
</dbReference>
<evidence type="ECO:0000256" key="11">
    <source>
        <dbReference type="ARBA" id="ARBA00022989"/>
    </source>
</evidence>
<dbReference type="SMART" id="SM00448">
    <property type="entry name" value="REC"/>
    <property type="match status" value="2"/>
</dbReference>
<dbReference type="Pfam" id="PF01627">
    <property type="entry name" value="Hpt"/>
    <property type="match status" value="1"/>
</dbReference>
<keyword evidence="4" id="KW-1003">Cell membrane</keyword>
<dbReference type="PROSITE" id="PS50112">
    <property type="entry name" value="PAS"/>
    <property type="match status" value="1"/>
</dbReference>
<dbReference type="SUPFAM" id="SSF47226">
    <property type="entry name" value="Histidine-containing phosphotransfer domain, HPT domain"/>
    <property type="match status" value="1"/>
</dbReference>
<evidence type="ECO:0000256" key="12">
    <source>
        <dbReference type="ARBA" id="ARBA00023012"/>
    </source>
</evidence>
<evidence type="ECO:0000256" key="10">
    <source>
        <dbReference type="ARBA" id="ARBA00022840"/>
    </source>
</evidence>
<dbReference type="CDD" id="cd12914">
    <property type="entry name" value="PDC1_DGC_like"/>
    <property type="match status" value="1"/>
</dbReference>
<dbReference type="InterPro" id="IPR003594">
    <property type="entry name" value="HATPase_dom"/>
</dbReference>
<dbReference type="PROSITE" id="PS50113">
    <property type="entry name" value="PAC"/>
    <property type="match status" value="1"/>
</dbReference>
<dbReference type="InterPro" id="IPR004358">
    <property type="entry name" value="Sig_transdc_His_kin-like_C"/>
</dbReference>
<feature type="domain" description="Response regulatory" evidence="20">
    <location>
        <begin position="849"/>
        <end position="966"/>
    </location>
</feature>
<evidence type="ECO:0000256" key="2">
    <source>
        <dbReference type="ARBA" id="ARBA00004651"/>
    </source>
</evidence>
<dbReference type="InterPro" id="IPR008207">
    <property type="entry name" value="Sig_transdc_His_kin_Hpt_dom"/>
</dbReference>
<comment type="subunit">
    <text evidence="14">At low DSF concentrations, interacts with RpfF.</text>
</comment>
<evidence type="ECO:0000256" key="4">
    <source>
        <dbReference type="ARBA" id="ARBA00022475"/>
    </source>
</evidence>
<dbReference type="SMART" id="SM00091">
    <property type="entry name" value="PAS"/>
    <property type="match status" value="1"/>
</dbReference>
<dbReference type="Gene3D" id="3.30.450.20">
    <property type="entry name" value="PAS domain"/>
    <property type="match status" value="3"/>
</dbReference>
<evidence type="ECO:0000313" key="24">
    <source>
        <dbReference type="EMBL" id="CCG41846.1"/>
    </source>
</evidence>
<dbReference type="PROSITE" id="PS50109">
    <property type="entry name" value="HIS_KIN"/>
    <property type="match status" value="1"/>
</dbReference>
<feature type="domain" description="Response regulatory" evidence="20">
    <location>
        <begin position="703"/>
        <end position="824"/>
    </location>
</feature>
<dbReference type="GO" id="GO:0000155">
    <property type="term" value="F:phosphorelay sensor kinase activity"/>
    <property type="evidence" value="ECO:0007669"/>
    <property type="project" value="InterPro"/>
</dbReference>
<keyword evidence="13 18" id="KW-0472">Membrane</keyword>
<keyword evidence="8" id="KW-0547">Nucleotide-binding</keyword>
<comment type="subcellular location">
    <subcellularLocation>
        <location evidence="2">Cell membrane</location>
        <topology evidence="2">Multi-pass membrane protein</topology>
    </subcellularLocation>
</comment>
<evidence type="ECO:0000256" key="13">
    <source>
        <dbReference type="ARBA" id="ARBA00023136"/>
    </source>
</evidence>
<evidence type="ECO:0000259" key="19">
    <source>
        <dbReference type="PROSITE" id="PS50109"/>
    </source>
</evidence>
<feature type="modified residue" description="4-aspartylphosphate" evidence="17">
    <location>
        <position position="898"/>
    </location>
</feature>
<dbReference type="Gene3D" id="3.40.50.2300">
    <property type="match status" value="2"/>
</dbReference>
<dbReference type="InterPro" id="IPR036641">
    <property type="entry name" value="HPT_dom_sf"/>
</dbReference>
<dbReference type="Pfam" id="PF00072">
    <property type="entry name" value="Response_reg"/>
    <property type="match status" value="2"/>
</dbReference>
<proteinExistence type="predicted"/>
<dbReference type="InterPro" id="IPR000700">
    <property type="entry name" value="PAS-assoc_C"/>
</dbReference>
<evidence type="ECO:0000256" key="5">
    <source>
        <dbReference type="ARBA" id="ARBA00022553"/>
    </source>
</evidence>
<dbReference type="SUPFAM" id="SSF47384">
    <property type="entry name" value="Homodimeric domain of signal transducing histidine kinase"/>
    <property type="match status" value="1"/>
</dbReference>
<dbReference type="STRING" id="1150626.PHAMO_30002"/>
<dbReference type="Gene3D" id="1.10.287.130">
    <property type="match status" value="1"/>
</dbReference>
<dbReference type="PROSITE" id="PS50110">
    <property type="entry name" value="RESPONSE_REGULATORY"/>
    <property type="match status" value="2"/>
</dbReference>
<dbReference type="InterPro" id="IPR000014">
    <property type="entry name" value="PAS"/>
</dbReference>
<dbReference type="PROSITE" id="PS50894">
    <property type="entry name" value="HPT"/>
    <property type="match status" value="1"/>
</dbReference>
<dbReference type="EMBL" id="CAHP01000023">
    <property type="protein sequence ID" value="CCG41846.1"/>
    <property type="molecule type" value="Genomic_DNA"/>
</dbReference>
<dbReference type="SUPFAM" id="SSF52172">
    <property type="entry name" value="CheY-like"/>
    <property type="match status" value="2"/>
</dbReference>
<dbReference type="Gene3D" id="1.20.120.160">
    <property type="entry name" value="HPT domain"/>
    <property type="match status" value="1"/>
</dbReference>
<evidence type="ECO:0000256" key="16">
    <source>
        <dbReference type="PROSITE-ProRule" id="PRU00110"/>
    </source>
</evidence>
<keyword evidence="11 18" id="KW-1133">Transmembrane helix</keyword>
<dbReference type="Pfam" id="PF00512">
    <property type="entry name" value="HisKA"/>
    <property type="match status" value="1"/>
</dbReference>
<dbReference type="RefSeq" id="WP_002729282.1">
    <property type="nucleotide sequence ID" value="NZ_CAHP01000023.1"/>
</dbReference>
<dbReference type="InterPro" id="IPR003661">
    <property type="entry name" value="HisK_dim/P_dom"/>
</dbReference>
<dbReference type="eggNOG" id="COG0642">
    <property type="taxonomic scope" value="Bacteria"/>
</dbReference>
<dbReference type="CDD" id="cd17546">
    <property type="entry name" value="REC_hyHK_CKI1_RcsC-like"/>
    <property type="match status" value="1"/>
</dbReference>
<evidence type="ECO:0000256" key="6">
    <source>
        <dbReference type="ARBA" id="ARBA00022679"/>
    </source>
</evidence>
<dbReference type="CDD" id="cd12915">
    <property type="entry name" value="PDC2_DGC_like"/>
    <property type="match status" value="1"/>
</dbReference>
<feature type="domain" description="Histidine kinase" evidence="19">
    <location>
        <begin position="464"/>
        <end position="685"/>
    </location>
</feature>
<dbReference type="AlphaFoldDB" id="H8FU08"/>
<evidence type="ECO:0000313" key="25">
    <source>
        <dbReference type="Proteomes" id="UP000004169"/>
    </source>
</evidence>
<dbReference type="SMART" id="SM00387">
    <property type="entry name" value="HATPase_c"/>
    <property type="match status" value="1"/>
</dbReference>
<evidence type="ECO:0000256" key="7">
    <source>
        <dbReference type="ARBA" id="ARBA00022692"/>
    </source>
</evidence>
<dbReference type="Gene3D" id="3.30.565.10">
    <property type="entry name" value="Histidine kinase-like ATPase, C-terminal domain"/>
    <property type="match status" value="1"/>
</dbReference>
<dbReference type="PRINTS" id="PR00344">
    <property type="entry name" value="BCTRLSENSOR"/>
</dbReference>
<dbReference type="InterPro" id="IPR036097">
    <property type="entry name" value="HisK_dim/P_sf"/>
</dbReference>
<dbReference type="SUPFAM" id="SSF55785">
    <property type="entry name" value="PYP-like sensor domain (PAS domain)"/>
    <property type="match status" value="1"/>
</dbReference>
<dbReference type="CDD" id="cd16922">
    <property type="entry name" value="HATPase_EvgS-ArcB-TorS-like"/>
    <property type="match status" value="1"/>
</dbReference>
<dbReference type="InterPro" id="IPR005467">
    <property type="entry name" value="His_kinase_dom"/>
</dbReference>
<dbReference type="InterPro" id="IPR036890">
    <property type="entry name" value="HATPase_C_sf"/>
</dbReference>
<feature type="transmembrane region" description="Helical" evidence="18">
    <location>
        <begin position="301"/>
        <end position="321"/>
    </location>
</feature>
<keyword evidence="7 18" id="KW-0812">Transmembrane</keyword>
<dbReference type="Pfam" id="PF02743">
    <property type="entry name" value="dCache_1"/>
    <property type="match status" value="1"/>
</dbReference>
<dbReference type="PANTHER" id="PTHR45339">
    <property type="entry name" value="HYBRID SIGNAL TRANSDUCTION HISTIDINE KINASE J"/>
    <property type="match status" value="1"/>
</dbReference>
<evidence type="ECO:0000256" key="9">
    <source>
        <dbReference type="ARBA" id="ARBA00022777"/>
    </source>
</evidence>
<evidence type="ECO:0000259" key="20">
    <source>
        <dbReference type="PROSITE" id="PS50110"/>
    </source>
</evidence>
<dbReference type="CDD" id="cd00156">
    <property type="entry name" value="REC"/>
    <property type="match status" value="1"/>
</dbReference>
<evidence type="ECO:0000256" key="15">
    <source>
        <dbReference type="ARBA" id="ARBA00068150"/>
    </source>
</evidence>
<evidence type="ECO:0000256" key="14">
    <source>
        <dbReference type="ARBA" id="ARBA00064003"/>
    </source>
</evidence>
<keyword evidence="5 17" id="KW-0597">Phosphoprotein</keyword>
<dbReference type="EC" id="2.7.13.3" evidence="3"/>
<dbReference type="GO" id="GO:0005886">
    <property type="term" value="C:plasma membrane"/>
    <property type="evidence" value="ECO:0007669"/>
    <property type="project" value="UniProtKB-SubCell"/>
</dbReference>
<organism evidence="24 25">
    <name type="scientific">Magnetospirillum molischianum DSM 120</name>
    <dbReference type="NCBI Taxonomy" id="1150626"/>
    <lineage>
        <taxon>Bacteria</taxon>
        <taxon>Pseudomonadati</taxon>
        <taxon>Pseudomonadota</taxon>
        <taxon>Alphaproteobacteria</taxon>
        <taxon>Rhodospirillales</taxon>
        <taxon>Rhodospirillaceae</taxon>
        <taxon>Magnetospirillum</taxon>
    </lineage>
</organism>
<feature type="domain" description="HPt" evidence="23">
    <location>
        <begin position="994"/>
        <end position="1087"/>
    </location>
</feature>
<dbReference type="FunFam" id="1.10.287.130:FF:000002">
    <property type="entry name" value="Two-component osmosensing histidine kinase"/>
    <property type="match status" value="1"/>
</dbReference>
<name>H8FU08_MAGML</name>
<keyword evidence="9 24" id="KW-0418">Kinase</keyword>
<evidence type="ECO:0000259" key="21">
    <source>
        <dbReference type="PROSITE" id="PS50112"/>
    </source>
</evidence>
<dbReference type="InterPro" id="IPR035965">
    <property type="entry name" value="PAS-like_dom_sf"/>
</dbReference>
<evidence type="ECO:0000259" key="23">
    <source>
        <dbReference type="PROSITE" id="PS50894"/>
    </source>
</evidence>
<dbReference type="GO" id="GO:0005524">
    <property type="term" value="F:ATP binding"/>
    <property type="evidence" value="ECO:0007669"/>
    <property type="project" value="UniProtKB-KW"/>
</dbReference>
<evidence type="ECO:0000256" key="3">
    <source>
        <dbReference type="ARBA" id="ARBA00012438"/>
    </source>
</evidence>
<feature type="modified residue" description="Phosphohistidine" evidence="16">
    <location>
        <position position="1033"/>
    </location>
</feature>
<keyword evidence="10" id="KW-0067">ATP-binding</keyword>
<dbReference type="FunFam" id="3.30.565.10:FF:000010">
    <property type="entry name" value="Sensor histidine kinase RcsC"/>
    <property type="match status" value="1"/>
</dbReference>
<feature type="modified residue" description="4-aspartylphosphate" evidence="17">
    <location>
        <position position="757"/>
    </location>
</feature>
<comment type="catalytic activity">
    <reaction evidence="1">
        <text>ATP + protein L-histidine = ADP + protein N-phospho-L-histidine.</text>
        <dbReference type="EC" id="2.7.13.3"/>
    </reaction>
</comment>
<sequence length="1087" mass="119064">MTRFLTPHHMIGSRQWLRYAAYATVLLMLAGFGSLLSIDLIESRQKEYDIVRRDCDNLTQVLERQIMMAVEKTGIVLGVSANDFRSALDGTQQFDRLEANLGLDRMMAFIPEAMADSLRVIDAEGRIVFNAGASAALPDVTVGDRAYFLRQKSDPAAGLLLSEPLQGRLDGTWLINLSRRISAPDGRFLGVVQAALPTDYFQSLFSGLDIGKDGSVALIDTNRRLLARYPARPERIGTIIDSEQIRISLEEGRTTGSYETESRVDGVRRLFTFRKIDRLPYLVIVGRAHSEFIEGWQRKEIFYNIAFLGLSLALLSFLYLLQRHTEENRRLVNQVFDASREGIVVTDAAGKIIIANAGFTAITGYTQSEVIGQNTAILRSGRHGPDFYKALWDKLLREGTWRGEIWNRRKSGEVYPQLLSISALRTRNGVATHYIGLSSDITELQQARQQAEAGNLAKSEFLATMSHEIRTPMNGVIGMTGLLLDTKLTEEQRIFAQTIRESSESLLSIINDILDLSKMEASRLDFEETSFEIRPLVEGVIDILSPRVRGRDIDLTCLIPAGARGVFRGDPGRLRQVLLNLVGNAVKFTESGTISIVVAVADGRDGRTILTATVTDTGIGIPDAAKPRMFDTFTQADASMARRFGGSGLGLAICKRIVDWMGGEIGFESREGKGSTFWFKVPILRSDETPSEAAGGAELDGVKVLVVDDTQTNRDILRQQLEGWGARVTAFDSAAIAIEAIRNANTAGQPFDAVVLDHLMPEISGLDLTVLLRSDPLTATLPLVMATSADLATLQPRLERLRIDEVLVKPVRQSALLNAMLRCLGRPPIDTPQTIVPAADFPIATTPLRILVAEDNAINQQVAVGLLAKLGHRADVADDGAEAVERVAAGEYDLVMMDMQMPHIDGLGATRLIRALPAPKAKVTIIAMTANAMSDDRDTCLAAGMDDYISKPIDLKRLTDMIARWDKHLQAARDERAVVPVDHAAMEDLRNALGKESFQALLDRFWATLPAALADLRRAAESGDSAALSASAHALAGAAGNLGFPLLCRRLLGLERRTPNDGPVGEEIEQIVALADLTRRTAIDDKI</sequence>
<evidence type="ECO:0000259" key="22">
    <source>
        <dbReference type="PROSITE" id="PS50113"/>
    </source>
</evidence>
<dbReference type="SUPFAM" id="SSF55874">
    <property type="entry name" value="ATPase domain of HSP90 chaperone/DNA topoisomerase II/histidine kinase"/>
    <property type="match status" value="1"/>
</dbReference>
<dbReference type="InterPro" id="IPR001789">
    <property type="entry name" value="Sig_transdc_resp-reg_receiver"/>
</dbReference>
<dbReference type="Pfam" id="PF02518">
    <property type="entry name" value="HATPase_c"/>
    <property type="match status" value="1"/>
</dbReference>
<feature type="transmembrane region" description="Helical" evidence="18">
    <location>
        <begin position="20"/>
        <end position="38"/>
    </location>
</feature>
<evidence type="ECO:0000256" key="18">
    <source>
        <dbReference type="SAM" id="Phobius"/>
    </source>
</evidence>
<dbReference type="InterPro" id="IPR011006">
    <property type="entry name" value="CheY-like_superfamily"/>
</dbReference>
<dbReference type="Pfam" id="PF13426">
    <property type="entry name" value="PAS_9"/>
    <property type="match status" value="1"/>
</dbReference>
<keyword evidence="12" id="KW-0902">Two-component regulatory system</keyword>
<gene>
    <name evidence="24" type="ORF">PHAMO_30002</name>
</gene>
<evidence type="ECO:0000256" key="1">
    <source>
        <dbReference type="ARBA" id="ARBA00000085"/>
    </source>
</evidence>
<dbReference type="Proteomes" id="UP000004169">
    <property type="component" value="Unassembled WGS sequence"/>
</dbReference>
<dbReference type="CDD" id="cd00082">
    <property type="entry name" value="HisKA"/>
    <property type="match status" value="1"/>
</dbReference>
<comment type="caution">
    <text evidence="24">The sequence shown here is derived from an EMBL/GenBank/DDBJ whole genome shotgun (WGS) entry which is preliminary data.</text>
</comment>
<dbReference type="SMART" id="SM00388">
    <property type="entry name" value="HisKA"/>
    <property type="match status" value="1"/>
</dbReference>
<feature type="domain" description="PAS" evidence="21">
    <location>
        <begin position="328"/>
        <end position="374"/>
    </location>
</feature>